<evidence type="ECO:0000256" key="1">
    <source>
        <dbReference type="SAM" id="MobiDB-lite"/>
    </source>
</evidence>
<dbReference type="HOGENOM" id="CLU_2546286_0_0_1"/>
<sequence length="83" mass="8792">MRRWCSPTRRSSPLRAHRPVAADAKGGGGASGLGEKGGEEQVGERQGPAPELEPMQRGARADAEDRESTNGREIPSSPARLSL</sequence>
<dbReference type="AlphaFoldDB" id="A0A0D9YAX5"/>
<organism evidence="2">
    <name type="scientific">Oryza glumipatula</name>
    <dbReference type="NCBI Taxonomy" id="40148"/>
    <lineage>
        <taxon>Eukaryota</taxon>
        <taxon>Viridiplantae</taxon>
        <taxon>Streptophyta</taxon>
        <taxon>Embryophyta</taxon>
        <taxon>Tracheophyta</taxon>
        <taxon>Spermatophyta</taxon>
        <taxon>Magnoliopsida</taxon>
        <taxon>Liliopsida</taxon>
        <taxon>Poales</taxon>
        <taxon>Poaceae</taxon>
        <taxon>BOP clade</taxon>
        <taxon>Oryzoideae</taxon>
        <taxon>Oryzeae</taxon>
        <taxon>Oryzinae</taxon>
        <taxon>Oryza</taxon>
    </lineage>
</organism>
<feature type="compositionally biased region" description="Gly residues" evidence="1">
    <location>
        <begin position="25"/>
        <end position="35"/>
    </location>
</feature>
<dbReference type="Gramene" id="OGLUM01G24200.1">
    <property type="protein sequence ID" value="OGLUM01G24200.1"/>
    <property type="gene ID" value="OGLUM01G24200"/>
</dbReference>
<reference evidence="2" key="2">
    <citation type="submission" date="2015-04" db="UniProtKB">
        <authorList>
            <consortium name="EnsemblPlants"/>
        </authorList>
    </citation>
    <scope>IDENTIFICATION</scope>
</reference>
<feature type="compositionally biased region" description="Basic and acidic residues" evidence="1">
    <location>
        <begin position="59"/>
        <end position="70"/>
    </location>
</feature>
<evidence type="ECO:0000313" key="3">
    <source>
        <dbReference type="Proteomes" id="UP000026961"/>
    </source>
</evidence>
<dbReference type="EnsemblPlants" id="OGLUM01G24200.1">
    <property type="protein sequence ID" value="OGLUM01G24200.1"/>
    <property type="gene ID" value="OGLUM01G24200"/>
</dbReference>
<name>A0A0D9YAX5_9ORYZ</name>
<reference evidence="2" key="1">
    <citation type="submission" date="2013-08" db="EMBL/GenBank/DDBJ databases">
        <title>Oryza genome evolution.</title>
        <authorList>
            <person name="Wing R.A."/>
            <person name="Panaud O."/>
            <person name="Oliveira A.C."/>
        </authorList>
    </citation>
    <scope>NUCLEOTIDE SEQUENCE</scope>
</reference>
<evidence type="ECO:0000313" key="2">
    <source>
        <dbReference type="EnsemblPlants" id="OGLUM01G24200.1"/>
    </source>
</evidence>
<accession>A0A0D9YAX5</accession>
<proteinExistence type="predicted"/>
<dbReference type="Proteomes" id="UP000026961">
    <property type="component" value="Chromosome 1"/>
</dbReference>
<evidence type="ECO:0008006" key="4">
    <source>
        <dbReference type="Google" id="ProtNLM"/>
    </source>
</evidence>
<protein>
    <recommendedName>
        <fullName evidence="4">DUF834 domain-containing protein</fullName>
    </recommendedName>
</protein>
<keyword evidence="3" id="KW-1185">Reference proteome</keyword>
<feature type="region of interest" description="Disordered" evidence="1">
    <location>
        <begin position="1"/>
        <end position="83"/>
    </location>
</feature>
<reference evidence="2" key="3">
    <citation type="submission" date="2018-05" db="EMBL/GenBank/DDBJ databases">
        <title>OgluRS3 (Oryza glumaepatula Reference Sequence Version 3).</title>
        <authorList>
            <person name="Zhang J."/>
            <person name="Kudrna D."/>
            <person name="Lee S."/>
            <person name="Talag J."/>
            <person name="Welchert J."/>
            <person name="Wing R.A."/>
        </authorList>
    </citation>
    <scope>NUCLEOTIDE SEQUENCE [LARGE SCALE GENOMIC DNA]</scope>
</reference>